<feature type="transmembrane region" description="Helical" evidence="8">
    <location>
        <begin position="299"/>
        <end position="318"/>
    </location>
</feature>
<evidence type="ECO:0000256" key="4">
    <source>
        <dbReference type="ARBA" id="ARBA00022679"/>
    </source>
</evidence>
<feature type="transmembrane region" description="Helical" evidence="8">
    <location>
        <begin position="157"/>
        <end position="186"/>
    </location>
</feature>
<dbReference type="RefSeq" id="WP_379913398.1">
    <property type="nucleotide sequence ID" value="NZ_JBHUDD010000034.1"/>
</dbReference>
<sequence length="470" mass="50231">MSARKSIELGWLAPSLVIVLAITAIRWLLLAFNGTDLFVDETQYWLWGQDFEFGYYSKPPLIAWVIGSVTAVFGDGAFAVRAPGAVFHAATALILAALAARLYGRGVAVWVAAAYVTLPMVGVGSLLISTDTIMAPFFAAALFFHRRLVESGRASDAILAGAMIGVACLAKYAGIYFLVGVALAAMLQRDMRLSWRNAGLLLAAWLVVLSPNLLWNLAHGLTTLSHTADNIGWVRQDDKLAGLNLAGLAEFGLAQFAVMGPGLFLALLVALTRPSAGLVAFVVPALLIVSTQALLDKAYANWAASAYLAGTVLAVAVLSYRLRWIAIGVNAALCIAVAVLTTQPRLEWGGEPLLSRYLGRAQISREVIALAQEKGGLPILAQGRAAIADLFYTGRDSGLMFYAPAPQGRPMHHYQQRYPLPADFSGPIILLTRAPPPCAGTPVPMEDRNGGFKAHRLSVYLTDAECARGQ</sequence>
<accession>A0ABW4EE76</accession>
<evidence type="ECO:0000256" key="2">
    <source>
        <dbReference type="ARBA" id="ARBA00022475"/>
    </source>
</evidence>
<feature type="transmembrane region" description="Helical" evidence="8">
    <location>
        <begin position="198"/>
        <end position="219"/>
    </location>
</feature>
<dbReference type="InterPro" id="IPR050297">
    <property type="entry name" value="LipidA_mod_glycosyltrf_83"/>
</dbReference>
<dbReference type="Pfam" id="PF13231">
    <property type="entry name" value="PMT_2"/>
    <property type="match status" value="1"/>
</dbReference>
<proteinExistence type="predicted"/>
<evidence type="ECO:0000256" key="6">
    <source>
        <dbReference type="ARBA" id="ARBA00022989"/>
    </source>
</evidence>
<feature type="domain" description="Glycosyltransferase RgtA/B/C/D-like" evidence="9">
    <location>
        <begin position="57"/>
        <end position="215"/>
    </location>
</feature>
<keyword evidence="2" id="KW-1003">Cell membrane</keyword>
<keyword evidence="7 8" id="KW-0472">Membrane</keyword>
<evidence type="ECO:0000256" key="1">
    <source>
        <dbReference type="ARBA" id="ARBA00004651"/>
    </source>
</evidence>
<dbReference type="InterPro" id="IPR038731">
    <property type="entry name" value="RgtA/B/C-like"/>
</dbReference>
<evidence type="ECO:0000313" key="10">
    <source>
        <dbReference type="EMBL" id="MFD1508604.1"/>
    </source>
</evidence>
<feature type="transmembrane region" description="Helical" evidence="8">
    <location>
        <begin position="324"/>
        <end position="342"/>
    </location>
</feature>
<reference evidence="11" key="1">
    <citation type="journal article" date="2019" name="Int. J. Syst. Evol. Microbiol.">
        <title>The Global Catalogue of Microorganisms (GCM) 10K type strain sequencing project: providing services to taxonomists for standard genome sequencing and annotation.</title>
        <authorList>
            <consortium name="The Broad Institute Genomics Platform"/>
            <consortium name="The Broad Institute Genome Sequencing Center for Infectious Disease"/>
            <person name="Wu L."/>
            <person name="Ma J."/>
        </authorList>
    </citation>
    <scope>NUCLEOTIDE SEQUENCE [LARGE SCALE GENOMIC DNA]</scope>
    <source>
        <strain evidence="11">CGMCC 1.12477</strain>
    </source>
</reference>
<dbReference type="GO" id="GO:0016757">
    <property type="term" value="F:glycosyltransferase activity"/>
    <property type="evidence" value="ECO:0007669"/>
    <property type="project" value="UniProtKB-KW"/>
</dbReference>
<keyword evidence="4 10" id="KW-0808">Transferase</keyword>
<protein>
    <submittedName>
        <fullName evidence="10">ArnT family glycosyltransferase</fullName>
        <ecNumber evidence="10">2.4.-.-</ecNumber>
    </submittedName>
</protein>
<name>A0ABW4EE76_9RHOB</name>
<comment type="subcellular location">
    <subcellularLocation>
        <location evidence="1">Cell membrane</location>
        <topology evidence="1">Multi-pass membrane protein</topology>
    </subcellularLocation>
</comment>
<evidence type="ECO:0000259" key="9">
    <source>
        <dbReference type="Pfam" id="PF13231"/>
    </source>
</evidence>
<keyword evidence="6 8" id="KW-1133">Transmembrane helix</keyword>
<keyword evidence="5 8" id="KW-0812">Transmembrane</keyword>
<feature type="transmembrane region" description="Helical" evidence="8">
    <location>
        <begin position="240"/>
        <end position="258"/>
    </location>
</feature>
<evidence type="ECO:0000256" key="5">
    <source>
        <dbReference type="ARBA" id="ARBA00022692"/>
    </source>
</evidence>
<feature type="transmembrane region" description="Helical" evidence="8">
    <location>
        <begin position="264"/>
        <end position="287"/>
    </location>
</feature>
<dbReference type="Proteomes" id="UP001597186">
    <property type="component" value="Unassembled WGS sequence"/>
</dbReference>
<organism evidence="10 11">
    <name type="scientific">Lacimonas salitolerans</name>
    <dbReference type="NCBI Taxonomy" id="1323750"/>
    <lineage>
        <taxon>Bacteria</taxon>
        <taxon>Pseudomonadati</taxon>
        <taxon>Pseudomonadota</taxon>
        <taxon>Alphaproteobacteria</taxon>
        <taxon>Rhodobacterales</taxon>
        <taxon>Paracoccaceae</taxon>
        <taxon>Lacimonas</taxon>
    </lineage>
</organism>
<keyword evidence="3 10" id="KW-0328">Glycosyltransferase</keyword>
<evidence type="ECO:0000256" key="7">
    <source>
        <dbReference type="ARBA" id="ARBA00023136"/>
    </source>
</evidence>
<feature type="transmembrane region" description="Helical" evidence="8">
    <location>
        <begin position="9"/>
        <end position="29"/>
    </location>
</feature>
<dbReference type="PANTHER" id="PTHR33908">
    <property type="entry name" value="MANNOSYLTRANSFERASE YKCB-RELATED"/>
    <property type="match status" value="1"/>
</dbReference>
<dbReference type="PANTHER" id="PTHR33908:SF11">
    <property type="entry name" value="MEMBRANE PROTEIN"/>
    <property type="match status" value="1"/>
</dbReference>
<evidence type="ECO:0000256" key="3">
    <source>
        <dbReference type="ARBA" id="ARBA00022676"/>
    </source>
</evidence>
<comment type="caution">
    <text evidence="10">The sequence shown here is derived from an EMBL/GenBank/DDBJ whole genome shotgun (WGS) entry which is preliminary data.</text>
</comment>
<dbReference type="EC" id="2.4.-.-" evidence="10"/>
<evidence type="ECO:0000313" key="11">
    <source>
        <dbReference type="Proteomes" id="UP001597186"/>
    </source>
</evidence>
<keyword evidence="11" id="KW-1185">Reference proteome</keyword>
<evidence type="ECO:0000256" key="8">
    <source>
        <dbReference type="SAM" id="Phobius"/>
    </source>
</evidence>
<dbReference type="EMBL" id="JBHUDD010000034">
    <property type="protein sequence ID" value="MFD1508604.1"/>
    <property type="molecule type" value="Genomic_DNA"/>
</dbReference>
<gene>
    <name evidence="10" type="ORF">ACFTOW_04205</name>
</gene>